<feature type="region of interest" description="Disordered" evidence="1">
    <location>
        <begin position="116"/>
        <end position="144"/>
    </location>
</feature>
<keyword evidence="3" id="KW-1185">Reference proteome</keyword>
<feature type="compositionally biased region" description="Basic and acidic residues" evidence="1">
    <location>
        <begin position="14"/>
        <end position="29"/>
    </location>
</feature>
<name>A0A4Z2H2S4_9TELE</name>
<reference evidence="2 3" key="1">
    <citation type="submission" date="2019-03" db="EMBL/GenBank/DDBJ databases">
        <title>First draft genome of Liparis tanakae, snailfish: a comprehensive survey of snailfish specific genes.</title>
        <authorList>
            <person name="Kim W."/>
            <person name="Song I."/>
            <person name="Jeong J.-H."/>
            <person name="Kim D."/>
            <person name="Kim S."/>
            <person name="Ryu S."/>
            <person name="Song J.Y."/>
            <person name="Lee S.K."/>
        </authorList>
    </citation>
    <scope>NUCLEOTIDE SEQUENCE [LARGE SCALE GENOMIC DNA]</scope>
    <source>
        <tissue evidence="2">Muscle</tissue>
    </source>
</reference>
<evidence type="ECO:0000313" key="3">
    <source>
        <dbReference type="Proteomes" id="UP000314294"/>
    </source>
</evidence>
<gene>
    <name evidence="2" type="ORF">EYF80_029738</name>
</gene>
<sequence length="144" mass="16248">MRAGPAITGGTNQEHGRQSQGDRRHTDFKTRHKTRHKLQILTQAERMSKKYNADDDVRLVEPSQNFLHLRVHLEGKQDLQGLDQDAGDTQSEADAKQCLSSLTLETVGTADKQHGTYVTDDQREQHDLAQRPSGSLHHRSVTLM</sequence>
<evidence type="ECO:0000256" key="1">
    <source>
        <dbReference type="SAM" id="MobiDB-lite"/>
    </source>
</evidence>
<dbReference type="AlphaFoldDB" id="A0A4Z2H2S4"/>
<dbReference type="Proteomes" id="UP000314294">
    <property type="component" value="Unassembled WGS sequence"/>
</dbReference>
<protein>
    <submittedName>
        <fullName evidence="2">Uncharacterized protein</fullName>
    </submittedName>
</protein>
<accession>A0A4Z2H2S4</accession>
<evidence type="ECO:0000313" key="2">
    <source>
        <dbReference type="EMBL" id="TNN60069.1"/>
    </source>
</evidence>
<proteinExistence type="predicted"/>
<feature type="compositionally biased region" description="Basic and acidic residues" evidence="1">
    <location>
        <begin position="120"/>
        <end position="129"/>
    </location>
</feature>
<dbReference type="EMBL" id="SRLO01000341">
    <property type="protein sequence ID" value="TNN60069.1"/>
    <property type="molecule type" value="Genomic_DNA"/>
</dbReference>
<comment type="caution">
    <text evidence="2">The sequence shown here is derived from an EMBL/GenBank/DDBJ whole genome shotgun (WGS) entry which is preliminary data.</text>
</comment>
<feature type="region of interest" description="Disordered" evidence="1">
    <location>
        <begin position="1"/>
        <end position="35"/>
    </location>
</feature>
<organism evidence="2 3">
    <name type="scientific">Liparis tanakae</name>
    <name type="common">Tanaka's snailfish</name>
    <dbReference type="NCBI Taxonomy" id="230148"/>
    <lineage>
        <taxon>Eukaryota</taxon>
        <taxon>Metazoa</taxon>
        <taxon>Chordata</taxon>
        <taxon>Craniata</taxon>
        <taxon>Vertebrata</taxon>
        <taxon>Euteleostomi</taxon>
        <taxon>Actinopterygii</taxon>
        <taxon>Neopterygii</taxon>
        <taxon>Teleostei</taxon>
        <taxon>Neoteleostei</taxon>
        <taxon>Acanthomorphata</taxon>
        <taxon>Eupercaria</taxon>
        <taxon>Perciformes</taxon>
        <taxon>Cottioidei</taxon>
        <taxon>Cottales</taxon>
        <taxon>Liparidae</taxon>
        <taxon>Liparis</taxon>
    </lineage>
</organism>